<reference evidence="4" key="1">
    <citation type="submission" date="2023-07" db="EMBL/GenBank/DDBJ databases">
        <title>Sequencing the genomes of 1000 actinobacteria strains.</title>
        <authorList>
            <person name="Klenk H.-P."/>
        </authorList>
    </citation>
    <scope>NUCLEOTIDE SEQUENCE</scope>
    <source>
        <strain evidence="4">DSM 13988</strain>
    </source>
</reference>
<keyword evidence="2" id="KW-0732">Signal</keyword>
<dbReference type="RefSeq" id="WP_309851505.1">
    <property type="nucleotide sequence ID" value="NZ_BAAAIU010000003.1"/>
</dbReference>
<dbReference type="InterPro" id="IPR030678">
    <property type="entry name" value="Peptide/Ni-bd"/>
</dbReference>
<dbReference type="Gene3D" id="3.90.76.10">
    <property type="entry name" value="Dipeptide-binding Protein, Domain 1"/>
    <property type="match status" value="1"/>
</dbReference>
<evidence type="ECO:0000256" key="2">
    <source>
        <dbReference type="SAM" id="SignalP"/>
    </source>
</evidence>
<dbReference type="Proteomes" id="UP001247307">
    <property type="component" value="Unassembled WGS sequence"/>
</dbReference>
<keyword evidence="5" id="KW-1185">Reference proteome</keyword>
<dbReference type="Gene3D" id="3.40.190.10">
    <property type="entry name" value="Periplasmic binding protein-like II"/>
    <property type="match status" value="1"/>
</dbReference>
<gene>
    <name evidence="4" type="ORF">J2S35_001402</name>
</gene>
<dbReference type="PIRSF" id="PIRSF002741">
    <property type="entry name" value="MppA"/>
    <property type="match status" value="1"/>
</dbReference>
<feature type="signal peptide" evidence="2">
    <location>
        <begin position="1"/>
        <end position="27"/>
    </location>
</feature>
<dbReference type="InterPro" id="IPR000914">
    <property type="entry name" value="SBP_5_dom"/>
</dbReference>
<dbReference type="Pfam" id="PF00496">
    <property type="entry name" value="SBP_bac_5"/>
    <property type="match status" value="1"/>
</dbReference>
<dbReference type="InterPro" id="IPR039424">
    <property type="entry name" value="SBP_5"/>
</dbReference>
<sequence>MIQGSKAPASRTLKVSAVALVSVLALAACGGGGNDAKIDAGTSGSDKTATNPQPVDKLDQGGTLQIPVGGIGPDYNRFSANGNSSDNANMQSPMYQATVFNYKADGSPVLNKDFMEDAKSEMKDGKQVITYTFNPKAKWNDGTPIDWKTLKNQAEVLSGKNKDYALVSSAGYEDIEKVEKGDKDNVAVVTMKKEFYPWEDLFSDGSGEGMFHPAINTPDIFNKGFNKLHPEWMAGPFKLEKNDSAAKTVSMVPNDKWWGEKPVLNKIIFRAIDSTANIAAFKNGEVDAVAISTEARYKQAAGAANAEERRGQRLSVFGLVFNAKSDSLVKDPVIRKAMWQATNREQMRDVRYKGLDWKEDAPGSWMSMPFSPYYENNYPVQTSVEESNKTLEAAGWKKGSDGIYAKDGKRLTVTLTDFGQGDPMTTALDQTIQAQMKNAGIELKLDVRGDSQFNDTMAKRNFQVIMMGYTVGSDPTSAPKQYYKSGGENMSGTGTAEIDKMIADFKMSDDASARAKQANAIEKKAMEQYGMLPMWNGPIISLYRKGLANYGPSLYQSIDWTKVGFEKGSTHK</sequence>
<dbReference type="PANTHER" id="PTHR30290:SF65">
    <property type="entry name" value="MONOACYL PHOSPHATIDYLINOSITOL TETRAMANNOSIDE-BINDING PROTEIN LPQW-RELATED"/>
    <property type="match status" value="1"/>
</dbReference>
<dbReference type="GO" id="GO:0043190">
    <property type="term" value="C:ATP-binding cassette (ABC) transporter complex"/>
    <property type="evidence" value="ECO:0007669"/>
    <property type="project" value="InterPro"/>
</dbReference>
<accession>A0AAE4C6S3</accession>
<feature type="domain" description="Solute-binding protein family 5" evidence="3">
    <location>
        <begin position="118"/>
        <end position="487"/>
    </location>
</feature>
<evidence type="ECO:0000313" key="5">
    <source>
        <dbReference type="Proteomes" id="UP001247307"/>
    </source>
</evidence>
<dbReference type="EMBL" id="JAVDUI010000001">
    <property type="protein sequence ID" value="MDR6892462.1"/>
    <property type="molecule type" value="Genomic_DNA"/>
</dbReference>
<feature type="region of interest" description="Disordered" evidence="1">
    <location>
        <begin position="40"/>
        <end position="62"/>
    </location>
</feature>
<dbReference type="GO" id="GO:0015833">
    <property type="term" value="P:peptide transport"/>
    <property type="evidence" value="ECO:0007669"/>
    <property type="project" value="TreeGrafter"/>
</dbReference>
<evidence type="ECO:0000313" key="4">
    <source>
        <dbReference type="EMBL" id="MDR6892462.1"/>
    </source>
</evidence>
<organism evidence="4 5">
    <name type="scientific">Falsarthrobacter nasiphocae</name>
    <dbReference type="NCBI Taxonomy" id="189863"/>
    <lineage>
        <taxon>Bacteria</taxon>
        <taxon>Bacillati</taxon>
        <taxon>Actinomycetota</taxon>
        <taxon>Actinomycetes</taxon>
        <taxon>Micrococcales</taxon>
        <taxon>Micrococcaceae</taxon>
        <taxon>Falsarthrobacter</taxon>
    </lineage>
</organism>
<dbReference type="PANTHER" id="PTHR30290">
    <property type="entry name" value="PERIPLASMIC BINDING COMPONENT OF ABC TRANSPORTER"/>
    <property type="match status" value="1"/>
</dbReference>
<dbReference type="AlphaFoldDB" id="A0AAE4C6S3"/>
<feature type="chain" id="PRO_5041964257" evidence="2">
    <location>
        <begin position="28"/>
        <end position="572"/>
    </location>
</feature>
<evidence type="ECO:0000256" key="1">
    <source>
        <dbReference type="SAM" id="MobiDB-lite"/>
    </source>
</evidence>
<feature type="compositionally biased region" description="Polar residues" evidence="1">
    <location>
        <begin position="42"/>
        <end position="53"/>
    </location>
</feature>
<dbReference type="SUPFAM" id="SSF53850">
    <property type="entry name" value="Periplasmic binding protein-like II"/>
    <property type="match status" value="1"/>
</dbReference>
<dbReference type="Gene3D" id="3.10.105.10">
    <property type="entry name" value="Dipeptide-binding Protein, Domain 3"/>
    <property type="match status" value="1"/>
</dbReference>
<evidence type="ECO:0000259" key="3">
    <source>
        <dbReference type="Pfam" id="PF00496"/>
    </source>
</evidence>
<comment type="caution">
    <text evidence="4">The sequence shown here is derived from an EMBL/GenBank/DDBJ whole genome shotgun (WGS) entry which is preliminary data.</text>
</comment>
<dbReference type="GO" id="GO:0042597">
    <property type="term" value="C:periplasmic space"/>
    <property type="evidence" value="ECO:0007669"/>
    <property type="project" value="UniProtKB-ARBA"/>
</dbReference>
<dbReference type="GO" id="GO:1904680">
    <property type="term" value="F:peptide transmembrane transporter activity"/>
    <property type="evidence" value="ECO:0007669"/>
    <property type="project" value="TreeGrafter"/>
</dbReference>
<name>A0AAE4C6S3_9MICC</name>
<dbReference type="PROSITE" id="PS51257">
    <property type="entry name" value="PROKAR_LIPOPROTEIN"/>
    <property type="match status" value="1"/>
</dbReference>
<dbReference type="CDD" id="cd08501">
    <property type="entry name" value="PBP2_Lpqw"/>
    <property type="match status" value="1"/>
</dbReference>
<proteinExistence type="predicted"/>
<protein>
    <submittedName>
        <fullName evidence="4">Peptide/nickel transport system substrate-binding protein</fullName>
    </submittedName>
</protein>